<dbReference type="PANTHER" id="PTHR43278:SF1">
    <property type="entry name" value="IRON-SULFUR FLAVOPROTEIN MJ1083"/>
    <property type="match status" value="1"/>
</dbReference>
<dbReference type="SUPFAM" id="SSF52218">
    <property type="entry name" value="Flavoproteins"/>
    <property type="match status" value="1"/>
</dbReference>
<evidence type="ECO:0000259" key="3">
    <source>
        <dbReference type="Pfam" id="PF03358"/>
    </source>
</evidence>
<accession>B0N5G1</accession>
<dbReference type="Gene3D" id="3.40.50.360">
    <property type="match status" value="1"/>
</dbReference>
<dbReference type="PANTHER" id="PTHR43278">
    <property type="entry name" value="NAD(P)H-DEPENDENT FMN-CONTAINING OXIDOREDUCTASE YWQN-RELATED"/>
    <property type="match status" value="1"/>
</dbReference>
<evidence type="ECO:0000313" key="5">
    <source>
        <dbReference type="Proteomes" id="UP000005798"/>
    </source>
</evidence>
<name>B0N5G1_9FIRM</name>
<dbReference type="Proteomes" id="UP000005798">
    <property type="component" value="Unassembled WGS sequence"/>
</dbReference>
<evidence type="ECO:0000256" key="2">
    <source>
        <dbReference type="ARBA" id="ARBA00022643"/>
    </source>
</evidence>
<dbReference type="EMBL" id="ABFX02000006">
    <property type="protein sequence ID" value="EDS18329.1"/>
    <property type="molecule type" value="Genomic_DNA"/>
</dbReference>
<dbReference type="HOGENOM" id="CLU_050993_6_1_9"/>
<proteinExistence type="predicted"/>
<dbReference type="InterPro" id="IPR005025">
    <property type="entry name" value="FMN_Rdtase-like_dom"/>
</dbReference>
<feature type="domain" description="NADPH-dependent FMN reductase-like" evidence="3">
    <location>
        <begin position="9"/>
        <end position="133"/>
    </location>
</feature>
<protein>
    <submittedName>
        <fullName evidence="4">Flavin reductase</fullName>
        <ecNumber evidence="4">1.7.-.-</ecNumber>
    </submittedName>
</protein>
<dbReference type="GO" id="GO:0016491">
    <property type="term" value="F:oxidoreductase activity"/>
    <property type="evidence" value="ECO:0007669"/>
    <property type="project" value="UniProtKB-KW"/>
</dbReference>
<dbReference type="EC" id="1.7.-.-" evidence="4"/>
<dbReference type="InterPro" id="IPR029039">
    <property type="entry name" value="Flavoprotein-like_sf"/>
</dbReference>
<evidence type="ECO:0000256" key="1">
    <source>
        <dbReference type="ARBA" id="ARBA00022630"/>
    </source>
</evidence>
<dbReference type="eggNOG" id="COG0655">
    <property type="taxonomic scope" value="Bacteria"/>
</dbReference>
<keyword evidence="5" id="KW-1185">Reference proteome</keyword>
<dbReference type="Pfam" id="PF03358">
    <property type="entry name" value="FMN_red"/>
    <property type="match status" value="1"/>
</dbReference>
<gene>
    <name evidence="4" type="ORF">CLORAM_01875</name>
</gene>
<organism evidence="4 5">
    <name type="scientific">Thomasclavelia ramosa DSM 1402</name>
    <dbReference type="NCBI Taxonomy" id="445974"/>
    <lineage>
        <taxon>Bacteria</taxon>
        <taxon>Bacillati</taxon>
        <taxon>Bacillota</taxon>
        <taxon>Erysipelotrichia</taxon>
        <taxon>Erysipelotrichales</taxon>
        <taxon>Coprobacillaceae</taxon>
        <taxon>Thomasclavelia</taxon>
    </lineage>
</organism>
<reference evidence="4" key="1">
    <citation type="submission" date="2007-11" db="EMBL/GenBank/DDBJ databases">
        <authorList>
            <person name="Fulton L."/>
            <person name="Clifton S."/>
            <person name="Fulton B."/>
            <person name="Xu J."/>
            <person name="Minx P."/>
            <person name="Pepin K.H."/>
            <person name="Johnson M."/>
            <person name="Thiruvilangam P."/>
            <person name="Bhonagiri V."/>
            <person name="Nash W.E."/>
            <person name="Mardis E.R."/>
            <person name="Wilson R.K."/>
        </authorList>
    </citation>
    <scope>NUCLEOTIDE SEQUENCE [LARGE SCALE GENOMIC DNA]</scope>
    <source>
        <strain evidence="4">DSM 1402</strain>
    </source>
</reference>
<evidence type="ECO:0000313" key="4">
    <source>
        <dbReference type="EMBL" id="EDS18329.1"/>
    </source>
</evidence>
<comment type="caution">
    <text evidence="4">The sequence shown here is derived from an EMBL/GenBank/DDBJ whole genome shotgun (WGS) entry which is preliminary data.</text>
</comment>
<dbReference type="InterPro" id="IPR051796">
    <property type="entry name" value="ISF_SsuE-like"/>
</dbReference>
<keyword evidence="4" id="KW-0560">Oxidoreductase</keyword>
<dbReference type="AlphaFoldDB" id="B0N5G1"/>
<sequence length="188" mass="21171">MKEEAYMKKIVVISSSPRKNGNSEILADQFIKGATSVGHKVIKINLANYRIAPCLACEYCRGHHNRCVLKDDANKVIEEIVNADVFVMATPVYFYSLSAQLKILIDRMFAREYEIRNSPKRKTAYLILTSGSTDREQMHGTIESFRGFIKVLKKVDEGGIIYGLGAFNKGDAYTHPSYDEAYQMGSTI</sequence>
<keyword evidence="2" id="KW-0288">FMN</keyword>
<reference evidence="4" key="2">
    <citation type="submission" date="2014-06" db="EMBL/GenBank/DDBJ databases">
        <title>Draft genome sequence of Clostridium ramosum(DSM 1402).</title>
        <authorList>
            <person name="Sudarsanam P."/>
            <person name="Ley R."/>
            <person name="Guruge J."/>
            <person name="Turnbaugh P.J."/>
            <person name="Mahowald M."/>
            <person name="Liep D."/>
            <person name="Gordon J."/>
        </authorList>
    </citation>
    <scope>NUCLEOTIDE SEQUENCE</scope>
    <source>
        <strain evidence="4">DSM 1402</strain>
    </source>
</reference>
<keyword evidence="1" id="KW-0285">Flavoprotein</keyword>